<evidence type="ECO:0000313" key="2">
    <source>
        <dbReference type="Proteomes" id="UP000695000"/>
    </source>
</evidence>
<reference evidence="3" key="1">
    <citation type="submission" date="2025-08" db="UniProtKB">
        <authorList>
            <consortium name="RefSeq"/>
        </authorList>
    </citation>
    <scope>IDENTIFICATION</scope>
    <source>
        <tissue evidence="3">Whole Larva</tissue>
    </source>
</reference>
<organism evidence="2 3">
    <name type="scientific">Nicrophorus vespilloides</name>
    <name type="common">Boreal carrion beetle</name>
    <dbReference type="NCBI Taxonomy" id="110193"/>
    <lineage>
        <taxon>Eukaryota</taxon>
        <taxon>Metazoa</taxon>
        <taxon>Ecdysozoa</taxon>
        <taxon>Arthropoda</taxon>
        <taxon>Hexapoda</taxon>
        <taxon>Insecta</taxon>
        <taxon>Pterygota</taxon>
        <taxon>Neoptera</taxon>
        <taxon>Endopterygota</taxon>
        <taxon>Coleoptera</taxon>
        <taxon>Polyphaga</taxon>
        <taxon>Staphyliniformia</taxon>
        <taxon>Silphidae</taxon>
        <taxon>Nicrophorinae</taxon>
        <taxon>Nicrophorus</taxon>
    </lineage>
</organism>
<keyword evidence="2" id="KW-1185">Reference proteome</keyword>
<dbReference type="GeneID" id="108568212"/>
<gene>
    <name evidence="3" type="primary">LOC108568212</name>
</gene>
<feature type="compositionally biased region" description="Basic and acidic residues" evidence="1">
    <location>
        <begin position="72"/>
        <end position="88"/>
    </location>
</feature>
<feature type="region of interest" description="Disordered" evidence="1">
    <location>
        <begin position="72"/>
        <end position="96"/>
    </location>
</feature>
<evidence type="ECO:0000313" key="3">
    <source>
        <dbReference type="RefSeq" id="XP_017784649.1"/>
    </source>
</evidence>
<feature type="region of interest" description="Disordered" evidence="1">
    <location>
        <begin position="21"/>
        <end position="56"/>
    </location>
</feature>
<dbReference type="Proteomes" id="UP000695000">
    <property type="component" value="Unplaced"/>
</dbReference>
<sequence length="198" mass="21835">MSDNSGNNTWDESFDQSVINISIDETPKKKHHGPRELPTRRKIVYSPKPEHKKKQESIIEWFDRSVEDELHKRRYDSSEQPELPEHSGGKHAVFVDSTASNVDVQAGLRGERDTELYDAVDKFAKAEAIVAFEGAVRAAETAAANAPPELAEEAAVAGAKGYQAELTTVVKQKVPGVKPIEVIGYVGVTRPKFAAKRV</sequence>
<protein>
    <submittedName>
        <fullName evidence="3">Uncharacterized protein LOC108568212</fullName>
    </submittedName>
</protein>
<name>A0ABM1NCU9_NICVS</name>
<evidence type="ECO:0000256" key="1">
    <source>
        <dbReference type="SAM" id="MobiDB-lite"/>
    </source>
</evidence>
<accession>A0ABM1NCU9</accession>
<proteinExistence type="predicted"/>
<dbReference type="RefSeq" id="XP_017784649.1">
    <property type="nucleotide sequence ID" value="XM_017929160.1"/>
</dbReference>